<dbReference type="AlphaFoldDB" id="A0AAQ4D141"/>
<feature type="domain" description="Tudor" evidence="1">
    <location>
        <begin position="258"/>
        <end position="350"/>
    </location>
</feature>
<dbReference type="EMBL" id="JARKHS020036446">
    <property type="protein sequence ID" value="KAK8756181.1"/>
    <property type="molecule type" value="Genomic_DNA"/>
</dbReference>
<dbReference type="Proteomes" id="UP001321473">
    <property type="component" value="Unassembled WGS sequence"/>
</dbReference>
<dbReference type="Pfam" id="PF00567">
    <property type="entry name" value="TUDOR"/>
    <property type="match status" value="1"/>
</dbReference>
<keyword evidence="3" id="KW-1185">Reference proteome</keyword>
<evidence type="ECO:0000313" key="3">
    <source>
        <dbReference type="Proteomes" id="UP001321473"/>
    </source>
</evidence>
<organism evidence="2 3">
    <name type="scientific">Amblyomma americanum</name>
    <name type="common">Lone star tick</name>
    <dbReference type="NCBI Taxonomy" id="6943"/>
    <lineage>
        <taxon>Eukaryota</taxon>
        <taxon>Metazoa</taxon>
        <taxon>Ecdysozoa</taxon>
        <taxon>Arthropoda</taxon>
        <taxon>Chelicerata</taxon>
        <taxon>Arachnida</taxon>
        <taxon>Acari</taxon>
        <taxon>Parasitiformes</taxon>
        <taxon>Ixodida</taxon>
        <taxon>Ixodoidea</taxon>
        <taxon>Ixodidae</taxon>
        <taxon>Amblyomminae</taxon>
        <taxon>Amblyomma</taxon>
    </lineage>
</organism>
<name>A0AAQ4D141_AMBAM</name>
<evidence type="ECO:0000259" key="1">
    <source>
        <dbReference type="Pfam" id="PF00567"/>
    </source>
</evidence>
<reference evidence="2 3" key="1">
    <citation type="journal article" date="2023" name="Arcadia Sci">
        <title>De novo assembly of a long-read Amblyomma americanum tick genome.</title>
        <authorList>
            <person name="Chou S."/>
            <person name="Poskanzer K.E."/>
            <person name="Rollins M."/>
            <person name="Thuy-Boun P.S."/>
        </authorList>
    </citation>
    <scope>NUCLEOTIDE SEQUENCE [LARGE SCALE GENOMIC DNA]</scope>
    <source>
        <strain evidence="2">F_SG_1</strain>
        <tissue evidence="2">Salivary glands</tissue>
    </source>
</reference>
<accession>A0AAQ4D141</accession>
<protein>
    <recommendedName>
        <fullName evidence="1">Tudor domain-containing protein</fullName>
    </recommendedName>
</protein>
<evidence type="ECO:0000313" key="2">
    <source>
        <dbReference type="EMBL" id="KAK8756181.1"/>
    </source>
</evidence>
<comment type="caution">
    <text evidence="2">The sequence shown here is derived from an EMBL/GenBank/DDBJ whole genome shotgun (WGS) entry which is preliminary data.</text>
</comment>
<sequence length="521" mass="58536">MGDLAQELRNVKYLVRALLDFNSGPTRFGYPDCLSFLENLTDTVHVQRTGGDVLISAKLDESVHHVERFVQARRVRHPAPRPIECPPRERPSAPQLPEAVQEKVLQLMGEGHVDEQVLREAYYRRFGVRLDVQLYGFASMEDCLARVRLGADYETGLPQAIVAVLAQYPDGILMSRFIEARARELGRPPTLRTIQLLRRWAGLFRLLKTDPSRDLILQPDIYSAAALLRPEPLPARSARRVTDVRGSAAVLTVALLEWESEWPLSLLRAAMNHFYGSAAFVPPFDAEPGRPCAALCGDTWHRARVVIVTAGRVLVELADVGERRLVAPQLLRTLAPRFSTLPALCIVATLTLPPGRRAWCETAGERLLQLTRGCKLTCLYDGTSVELLDEQGLLLTRQLALEGLCKLAWIPVTISDKVSFNVVWLQEQRYIFSYDLSRLMGWEGDSALEELQRRGIGFQCVYLCRDSEQWCALMPLLSGRADTEFFLFPADNIADAVNLLCYPHNQVGADVKRELAKLQDI</sequence>
<dbReference type="InterPro" id="IPR002999">
    <property type="entry name" value="Tudor"/>
</dbReference>
<proteinExistence type="predicted"/>
<gene>
    <name evidence="2" type="ORF">V5799_001117</name>
</gene>
<dbReference type="SUPFAM" id="SSF63748">
    <property type="entry name" value="Tudor/PWWP/MBT"/>
    <property type="match status" value="1"/>
</dbReference>
<dbReference type="Gene3D" id="2.30.30.140">
    <property type="match status" value="1"/>
</dbReference>